<dbReference type="Proteomes" id="UP000075583">
    <property type="component" value="Unassembled WGS sequence"/>
</dbReference>
<evidence type="ECO:0000256" key="1">
    <source>
        <dbReference type="SAM" id="Phobius"/>
    </source>
</evidence>
<dbReference type="STRING" id="279360.MB14_10505"/>
<evidence type="ECO:0000259" key="2">
    <source>
        <dbReference type="Pfam" id="PF00487"/>
    </source>
</evidence>
<proteinExistence type="predicted"/>
<dbReference type="CDD" id="cd03507">
    <property type="entry name" value="Delta12-FADS-like"/>
    <property type="match status" value="1"/>
</dbReference>
<dbReference type="GO" id="GO:0006629">
    <property type="term" value="P:lipid metabolic process"/>
    <property type="evidence" value="ECO:0007669"/>
    <property type="project" value="InterPro"/>
</dbReference>
<dbReference type="AlphaFoldDB" id="A0A150WZ24"/>
<feature type="transmembrane region" description="Helical" evidence="1">
    <location>
        <begin position="190"/>
        <end position="208"/>
    </location>
</feature>
<feature type="transmembrane region" description="Helical" evidence="1">
    <location>
        <begin position="153"/>
        <end position="170"/>
    </location>
</feature>
<feature type="transmembrane region" description="Helical" evidence="1">
    <location>
        <begin position="214"/>
        <end position="234"/>
    </location>
</feature>
<sequence length="355" mass="41710">MKKITAEKITLEKEQVLSLRKYAEEHKTKATIQIINSFLPFIGIWILMYFSLDVSYWLTFGLGIINAFFLVRIFIIQHDCGHQSFVKNRTAQKIIGYACSYFSTIPFNYWAKSHSVHHKLNGQLEMRDIGDVTTYTVAEFKEFSKGKRLGYRIYRSPIVMFLLGPIYYVFIHNRLAKIKLPAFKSAKKGVIVNNILLLAAFTILGFTLGWTKFLLVHLTILVMFSIIAIWFFYVQHQHEHGYKQWKKNWDYVTSALKGSTYYKIPRVFNWLTGNIGIHHVHHLNPLIPNYNLKKCIKENPWLNQFPTIIGFRDSLKLASNKLWDETQQRMISFREFYEMEKRGLIPVPVSNKSNH</sequence>
<dbReference type="OrthoDB" id="9769653at2"/>
<keyword evidence="1" id="KW-0812">Transmembrane</keyword>
<comment type="caution">
    <text evidence="3">The sequence shown here is derived from an EMBL/GenBank/DDBJ whole genome shotgun (WGS) entry which is preliminary data.</text>
</comment>
<keyword evidence="4" id="KW-1185">Reference proteome</keyword>
<dbReference type="InterPro" id="IPR005804">
    <property type="entry name" value="FA_desaturase_dom"/>
</dbReference>
<dbReference type="Pfam" id="PF00487">
    <property type="entry name" value="FA_desaturase"/>
    <property type="match status" value="1"/>
</dbReference>
<name>A0A150WZ24_ROSEK</name>
<feature type="transmembrane region" description="Helical" evidence="1">
    <location>
        <begin position="56"/>
        <end position="74"/>
    </location>
</feature>
<feature type="domain" description="Fatty acid desaturase" evidence="2">
    <location>
        <begin position="57"/>
        <end position="295"/>
    </location>
</feature>
<dbReference type="GO" id="GO:0016020">
    <property type="term" value="C:membrane"/>
    <property type="evidence" value="ECO:0007669"/>
    <property type="project" value="TreeGrafter"/>
</dbReference>
<gene>
    <name evidence="3" type="ORF">MB14_10505</name>
</gene>
<keyword evidence="1" id="KW-1133">Transmembrane helix</keyword>
<feature type="transmembrane region" description="Helical" evidence="1">
    <location>
        <begin position="30"/>
        <end position="50"/>
    </location>
</feature>
<organism evidence="3 4">
    <name type="scientific">Roseivirga ehrenbergii (strain DSM 102268 / JCM 13514 / KCTC 12282 / NCIMB 14502 / KMM 6017)</name>
    <dbReference type="NCBI Taxonomy" id="279360"/>
    <lineage>
        <taxon>Bacteria</taxon>
        <taxon>Pseudomonadati</taxon>
        <taxon>Bacteroidota</taxon>
        <taxon>Cytophagia</taxon>
        <taxon>Cytophagales</taxon>
        <taxon>Roseivirgaceae</taxon>
        <taxon>Roseivirga</taxon>
    </lineage>
</organism>
<accession>A0A150WZ24</accession>
<protein>
    <submittedName>
        <fullName evidence="3">Portal protein</fullName>
    </submittedName>
</protein>
<reference evidence="3" key="1">
    <citation type="submission" date="2016-01" db="EMBL/GenBank/DDBJ databases">
        <title>Genome sequencing of Roseivirga ehrenbergii KMM 6017.</title>
        <authorList>
            <person name="Selvaratnam C."/>
            <person name="Thevarajoo S."/>
            <person name="Goh K.M."/>
            <person name="Ee R."/>
            <person name="Chan K.-G."/>
            <person name="Chong C.S."/>
        </authorList>
    </citation>
    <scope>NUCLEOTIDE SEQUENCE [LARGE SCALE GENOMIC DNA]</scope>
    <source>
        <strain evidence="3">KMM 6017</strain>
    </source>
</reference>
<dbReference type="GO" id="GO:0016717">
    <property type="term" value="F:oxidoreductase activity, acting on paired donors, with oxidation of a pair of donors resulting in the reduction of molecular oxygen to two molecules of water"/>
    <property type="evidence" value="ECO:0007669"/>
    <property type="project" value="TreeGrafter"/>
</dbReference>
<feature type="transmembrane region" description="Helical" evidence="1">
    <location>
        <begin position="94"/>
        <end position="111"/>
    </location>
</feature>
<keyword evidence="1" id="KW-0472">Membrane</keyword>
<evidence type="ECO:0000313" key="3">
    <source>
        <dbReference type="EMBL" id="KYG71738.1"/>
    </source>
</evidence>
<evidence type="ECO:0000313" key="4">
    <source>
        <dbReference type="Proteomes" id="UP000075583"/>
    </source>
</evidence>
<dbReference type="RefSeq" id="WP_062593755.1">
    <property type="nucleotide sequence ID" value="NZ_LQZQ01000050.1"/>
</dbReference>
<dbReference type="PANTHER" id="PTHR19353">
    <property type="entry name" value="FATTY ACID DESATURASE 2"/>
    <property type="match status" value="1"/>
</dbReference>
<dbReference type="PANTHER" id="PTHR19353:SF73">
    <property type="entry name" value="FATTY ACID DESATURASE"/>
    <property type="match status" value="1"/>
</dbReference>
<dbReference type="InterPro" id="IPR012171">
    <property type="entry name" value="Fatty_acid_desaturase"/>
</dbReference>
<dbReference type="EMBL" id="LQZQ01000050">
    <property type="protein sequence ID" value="KYG71738.1"/>
    <property type="molecule type" value="Genomic_DNA"/>
</dbReference>